<evidence type="ECO:0000256" key="3">
    <source>
        <dbReference type="ARBA" id="ARBA00022729"/>
    </source>
</evidence>
<proteinExistence type="inferred from homology"/>
<dbReference type="SUPFAM" id="SSF48452">
    <property type="entry name" value="TPR-like"/>
    <property type="match status" value="1"/>
</dbReference>
<feature type="chain" id="PRO_5039374346" evidence="6">
    <location>
        <begin position="22"/>
        <end position="675"/>
    </location>
</feature>
<dbReference type="Proteomes" id="UP000886881">
    <property type="component" value="Unassembled WGS sequence"/>
</dbReference>
<evidence type="ECO:0000256" key="1">
    <source>
        <dbReference type="ARBA" id="ARBA00004442"/>
    </source>
</evidence>
<evidence type="ECO:0000256" key="2">
    <source>
        <dbReference type="ARBA" id="ARBA00006275"/>
    </source>
</evidence>
<evidence type="ECO:0000313" key="9">
    <source>
        <dbReference type="Proteomes" id="UP000886881"/>
    </source>
</evidence>
<keyword evidence="4" id="KW-0472">Membrane</keyword>
<evidence type="ECO:0000256" key="6">
    <source>
        <dbReference type="SAM" id="SignalP"/>
    </source>
</evidence>
<sequence>MKKILSFAAAAAACLLLTRCAGDFLSVSSPAQTDDPFVTSTVDETFKTLSWCYGKYRSGIVGGGNYNWNDPCTDVEYYPEYNSGNGRVGALHPELTPVDERKSQFDALYAVLARCDRISKLIAEKEEYSSAVEAGTTNDWTQLYGECRTFWAYCYYELVRHYGDVPFGIENSTADEYGLTSRFKILDECIAELQRVEPLMYDLGQGGITAERMSRTFNNLLIGEIALNAGGYQTIRTDVEGLYGDVAFENMYTGDGCSFSRRTDWEEYYRTAQTWLRKVLNERKGSSYLLTSDDRGYADNPFQRGFQYMHDKEISPESIWEVGNIAPNQTERPYSQGRPSEGGNSNGAPCKVFSGIRVTPTFYYAGYEDGDGRWDASAVVTGSDGKGNEMLVNLGQGSRCSGGIAINKWDINKMKEPYTAAPRKSGLNYVMRRVSNAMLLLAEADAQLGESAEALQLLNDLRARAFGDNEHQLAGLSGDELVEAVTMEVKRELLGEGDVKWNEIRNGTFTEKAKAVRAEIQKVIDGLEADGHYDFGNGRTISNYVWTKLVYRENPLTYDRDESDPALTPGWRGVYDFSSTSVASVVEGTDHNLAIEGLFEYIDPEGAEAKALEAEGYTRTDWGVKMVEQRDQLWDYNILSGIENSDVPLYFHPIPLETIQQSGGGVSNGYGLPQQ</sequence>
<gene>
    <name evidence="8" type="ORF">IAC35_03540</name>
</gene>
<organism evidence="8 9">
    <name type="scientific">Candidatus Cryptobacteroides merdipullorum</name>
    <dbReference type="NCBI Taxonomy" id="2840771"/>
    <lineage>
        <taxon>Bacteria</taxon>
        <taxon>Pseudomonadati</taxon>
        <taxon>Bacteroidota</taxon>
        <taxon>Bacteroidia</taxon>
        <taxon>Bacteroidales</taxon>
        <taxon>Candidatus Cryptobacteroides</taxon>
    </lineage>
</organism>
<dbReference type="AlphaFoldDB" id="A0A9D1KI49"/>
<comment type="similarity">
    <text evidence="2">Belongs to the SusD family.</text>
</comment>
<keyword evidence="5" id="KW-0998">Cell outer membrane</keyword>
<evidence type="ECO:0000256" key="5">
    <source>
        <dbReference type="ARBA" id="ARBA00023237"/>
    </source>
</evidence>
<reference evidence="8" key="1">
    <citation type="submission" date="2020-10" db="EMBL/GenBank/DDBJ databases">
        <authorList>
            <person name="Gilroy R."/>
        </authorList>
    </citation>
    <scope>NUCLEOTIDE SEQUENCE</scope>
    <source>
        <strain evidence="8">ChiHecec2B26-709</strain>
    </source>
</reference>
<comment type="caution">
    <text evidence="8">The sequence shown here is derived from an EMBL/GenBank/DDBJ whole genome shotgun (WGS) entry which is preliminary data.</text>
</comment>
<feature type="signal peptide" evidence="6">
    <location>
        <begin position="1"/>
        <end position="21"/>
    </location>
</feature>
<accession>A0A9D1KI49</accession>
<protein>
    <submittedName>
        <fullName evidence="8">RagB/SusD family nutrient uptake outer membrane protein</fullName>
    </submittedName>
</protein>
<keyword evidence="3 6" id="KW-0732">Signal</keyword>
<dbReference type="InterPro" id="IPR011990">
    <property type="entry name" value="TPR-like_helical_dom_sf"/>
</dbReference>
<name>A0A9D1KI49_9BACT</name>
<dbReference type="InterPro" id="IPR012944">
    <property type="entry name" value="SusD_RagB_dom"/>
</dbReference>
<dbReference type="Gene3D" id="1.25.40.390">
    <property type="match status" value="1"/>
</dbReference>
<evidence type="ECO:0000313" key="8">
    <source>
        <dbReference type="EMBL" id="HIT46914.1"/>
    </source>
</evidence>
<dbReference type="EMBL" id="DVLC01000068">
    <property type="protein sequence ID" value="HIT46914.1"/>
    <property type="molecule type" value="Genomic_DNA"/>
</dbReference>
<dbReference type="Pfam" id="PF07980">
    <property type="entry name" value="SusD_RagB"/>
    <property type="match status" value="1"/>
</dbReference>
<reference evidence="8" key="2">
    <citation type="journal article" date="2021" name="PeerJ">
        <title>Extensive microbial diversity within the chicken gut microbiome revealed by metagenomics and culture.</title>
        <authorList>
            <person name="Gilroy R."/>
            <person name="Ravi A."/>
            <person name="Getino M."/>
            <person name="Pursley I."/>
            <person name="Horton D.L."/>
            <person name="Alikhan N.F."/>
            <person name="Baker D."/>
            <person name="Gharbi K."/>
            <person name="Hall N."/>
            <person name="Watson M."/>
            <person name="Adriaenssens E.M."/>
            <person name="Foster-Nyarko E."/>
            <person name="Jarju S."/>
            <person name="Secka A."/>
            <person name="Antonio M."/>
            <person name="Oren A."/>
            <person name="Chaudhuri R.R."/>
            <person name="La Ragione R."/>
            <person name="Hildebrand F."/>
            <person name="Pallen M.J."/>
        </authorList>
    </citation>
    <scope>NUCLEOTIDE SEQUENCE</scope>
    <source>
        <strain evidence="8">ChiHecec2B26-709</strain>
    </source>
</reference>
<comment type="subcellular location">
    <subcellularLocation>
        <location evidence="1">Cell outer membrane</location>
    </subcellularLocation>
</comment>
<evidence type="ECO:0000259" key="7">
    <source>
        <dbReference type="Pfam" id="PF07980"/>
    </source>
</evidence>
<evidence type="ECO:0000256" key="4">
    <source>
        <dbReference type="ARBA" id="ARBA00023136"/>
    </source>
</evidence>
<dbReference type="GO" id="GO:0009279">
    <property type="term" value="C:cell outer membrane"/>
    <property type="evidence" value="ECO:0007669"/>
    <property type="project" value="UniProtKB-SubCell"/>
</dbReference>
<feature type="domain" description="RagB/SusD" evidence="7">
    <location>
        <begin position="402"/>
        <end position="533"/>
    </location>
</feature>